<dbReference type="Proteomes" id="UP000231019">
    <property type="component" value="Unassembled WGS sequence"/>
</dbReference>
<comment type="caution">
    <text evidence="4">The sequence shown here is derived from an EMBL/GenBank/DDBJ whole genome shotgun (WGS) entry which is preliminary data.</text>
</comment>
<dbReference type="AlphaFoldDB" id="A0A2M7GA68"/>
<sequence>MKPIVPTDIENYCRAHTTPLSSLKENLISETFAQTEFPEMLTGQLEGTLLRFLVQLSQARRVLEIGTFTGFSALCMAEGLPEDGELITCDINPESTRLAQKSWAQSPHGKKIQLKMGPALETIAELEGEFDLAFIDADKTNYIAYWQAVVPLIRKGGLIIVDNVLWSGRVLNPERESDHAIVAFNQHARQDSRVESVMLSIRDGMFLARKQV</sequence>
<gene>
    <name evidence="4" type="ORF">COW36_02720</name>
</gene>
<dbReference type="CDD" id="cd02440">
    <property type="entry name" value="AdoMet_MTases"/>
    <property type="match status" value="1"/>
</dbReference>
<evidence type="ECO:0000313" key="5">
    <source>
        <dbReference type="Proteomes" id="UP000231019"/>
    </source>
</evidence>
<reference evidence="4 5" key="1">
    <citation type="submission" date="2017-09" db="EMBL/GenBank/DDBJ databases">
        <title>Depth-based differentiation of microbial function through sediment-hosted aquifers and enrichment of novel symbionts in the deep terrestrial subsurface.</title>
        <authorList>
            <person name="Probst A.J."/>
            <person name="Ladd B."/>
            <person name="Jarett J.K."/>
            <person name="Geller-Mcgrath D.E."/>
            <person name="Sieber C.M."/>
            <person name="Emerson J.B."/>
            <person name="Anantharaman K."/>
            <person name="Thomas B.C."/>
            <person name="Malmstrom R."/>
            <person name="Stieglmeier M."/>
            <person name="Klingl A."/>
            <person name="Woyke T."/>
            <person name="Ryan C.M."/>
            <person name="Banfield J.F."/>
        </authorList>
    </citation>
    <scope>NUCLEOTIDE SEQUENCE [LARGE SCALE GENOMIC DNA]</scope>
    <source>
        <strain evidence="4">CG17_big_fil_post_rev_8_21_14_2_50_48_46</strain>
    </source>
</reference>
<dbReference type="PANTHER" id="PTHR10509">
    <property type="entry name" value="O-METHYLTRANSFERASE-RELATED"/>
    <property type="match status" value="1"/>
</dbReference>
<name>A0A2M7GA68_9BACT</name>
<evidence type="ECO:0000313" key="4">
    <source>
        <dbReference type="EMBL" id="PIW19042.1"/>
    </source>
</evidence>
<evidence type="ECO:0000256" key="1">
    <source>
        <dbReference type="ARBA" id="ARBA00022603"/>
    </source>
</evidence>
<evidence type="ECO:0000256" key="3">
    <source>
        <dbReference type="ARBA" id="ARBA00022691"/>
    </source>
</evidence>
<dbReference type="EMBL" id="PFFQ01000006">
    <property type="protein sequence ID" value="PIW19042.1"/>
    <property type="molecule type" value="Genomic_DNA"/>
</dbReference>
<dbReference type="PANTHER" id="PTHR10509:SF14">
    <property type="entry name" value="CAFFEOYL-COA O-METHYLTRANSFERASE 3-RELATED"/>
    <property type="match status" value="1"/>
</dbReference>
<dbReference type="InterPro" id="IPR029063">
    <property type="entry name" value="SAM-dependent_MTases_sf"/>
</dbReference>
<dbReference type="Pfam" id="PF01596">
    <property type="entry name" value="Methyltransf_3"/>
    <property type="match status" value="1"/>
</dbReference>
<dbReference type="GO" id="GO:0032259">
    <property type="term" value="P:methylation"/>
    <property type="evidence" value="ECO:0007669"/>
    <property type="project" value="UniProtKB-KW"/>
</dbReference>
<keyword evidence="1 4" id="KW-0489">Methyltransferase</keyword>
<dbReference type="SUPFAM" id="SSF53335">
    <property type="entry name" value="S-adenosyl-L-methionine-dependent methyltransferases"/>
    <property type="match status" value="1"/>
</dbReference>
<dbReference type="PROSITE" id="PS51682">
    <property type="entry name" value="SAM_OMT_I"/>
    <property type="match status" value="1"/>
</dbReference>
<accession>A0A2M7GA68</accession>
<dbReference type="InterPro" id="IPR050362">
    <property type="entry name" value="Cation-dep_OMT"/>
</dbReference>
<dbReference type="InterPro" id="IPR002935">
    <property type="entry name" value="SAM_O-MeTrfase"/>
</dbReference>
<evidence type="ECO:0000256" key="2">
    <source>
        <dbReference type="ARBA" id="ARBA00022679"/>
    </source>
</evidence>
<proteinExistence type="predicted"/>
<keyword evidence="2 4" id="KW-0808">Transferase</keyword>
<dbReference type="GO" id="GO:0008171">
    <property type="term" value="F:O-methyltransferase activity"/>
    <property type="evidence" value="ECO:0007669"/>
    <property type="project" value="InterPro"/>
</dbReference>
<dbReference type="GO" id="GO:0008757">
    <property type="term" value="F:S-adenosylmethionine-dependent methyltransferase activity"/>
    <property type="evidence" value="ECO:0007669"/>
    <property type="project" value="TreeGrafter"/>
</dbReference>
<keyword evidence="3" id="KW-0949">S-adenosyl-L-methionine</keyword>
<protein>
    <submittedName>
        <fullName evidence="4">Methyltransferase</fullName>
    </submittedName>
</protein>
<organism evidence="4 5">
    <name type="scientific">bacterium (Candidatus Blackallbacteria) CG17_big_fil_post_rev_8_21_14_2_50_48_46</name>
    <dbReference type="NCBI Taxonomy" id="2014261"/>
    <lineage>
        <taxon>Bacteria</taxon>
        <taxon>Candidatus Blackallbacteria</taxon>
    </lineage>
</organism>
<dbReference type="Gene3D" id="3.40.50.150">
    <property type="entry name" value="Vaccinia Virus protein VP39"/>
    <property type="match status" value="1"/>
</dbReference>